<feature type="region of interest" description="Disordered" evidence="1">
    <location>
        <begin position="1"/>
        <end position="43"/>
    </location>
</feature>
<organism evidence="2">
    <name type="scientific">Tanacetum cinerariifolium</name>
    <name type="common">Dalmatian daisy</name>
    <name type="synonym">Chrysanthemum cinerariifolium</name>
    <dbReference type="NCBI Taxonomy" id="118510"/>
    <lineage>
        <taxon>Eukaryota</taxon>
        <taxon>Viridiplantae</taxon>
        <taxon>Streptophyta</taxon>
        <taxon>Embryophyta</taxon>
        <taxon>Tracheophyta</taxon>
        <taxon>Spermatophyta</taxon>
        <taxon>Magnoliopsida</taxon>
        <taxon>eudicotyledons</taxon>
        <taxon>Gunneridae</taxon>
        <taxon>Pentapetalae</taxon>
        <taxon>asterids</taxon>
        <taxon>campanulids</taxon>
        <taxon>Asterales</taxon>
        <taxon>Asteraceae</taxon>
        <taxon>Asteroideae</taxon>
        <taxon>Anthemideae</taxon>
        <taxon>Anthemidinae</taxon>
        <taxon>Tanacetum</taxon>
    </lineage>
</organism>
<feature type="compositionally biased region" description="Low complexity" evidence="1">
    <location>
        <begin position="27"/>
        <end position="40"/>
    </location>
</feature>
<feature type="non-terminal residue" evidence="2">
    <location>
        <position position="124"/>
    </location>
</feature>
<name>A0A699UZA0_TANCI</name>
<accession>A0A699UZA0</accession>
<gene>
    <name evidence="2" type="ORF">Tci_900274</name>
</gene>
<dbReference type="EMBL" id="BKCJ011384173">
    <property type="protein sequence ID" value="GFD28305.1"/>
    <property type="molecule type" value="Genomic_DNA"/>
</dbReference>
<proteinExistence type="predicted"/>
<dbReference type="AlphaFoldDB" id="A0A699UZA0"/>
<evidence type="ECO:0000256" key="1">
    <source>
        <dbReference type="SAM" id="MobiDB-lite"/>
    </source>
</evidence>
<protein>
    <submittedName>
        <fullName evidence="2">Uncharacterized protein</fullName>
    </submittedName>
</protein>
<comment type="caution">
    <text evidence="2">The sequence shown here is derived from an EMBL/GenBank/DDBJ whole genome shotgun (WGS) entry which is preliminary data.</text>
</comment>
<reference evidence="2" key="1">
    <citation type="journal article" date="2019" name="Sci. Rep.">
        <title>Draft genome of Tanacetum cinerariifolium, the natural source of mosquito coil.</title>
        <authorList>
            <person name="Yamashiro T."/>
            <person name="Shiraishi A."/>
            <person name="Satake H."/>
            <person name="Nakayama K."/>
        </authorList>
    </citation>
    <scope>NUCLEOTIDE SEQUENCE</scope>
</reference>
<feature type="region of interest" description="Disordered" evidence="1">
    <location>
        <begin position="101"/>
        <end position="124"/>
    </location>
</feature>
<evidence type="ECO:0000313" key="2">
    <source>
        <dbReference type="EMBL" id="GFD28305.1"/>
    </source>
</evidence>
<sequence>MHHHILTITGSLTTSRHQPTPAPPLHPAAASPFSSHSTTPKLPLHRHHYHYNTTMPPPTPTSPTAAAAAAATATYYATPAGTITPHHHTVAAYTVINITDAHLPPNQPHPATTNTNRRCHSPPP</sequence>